<evidence type="ECO:0000256" key="3">
    <source>
        <dbReference type="ARBA" id="ARBA00004275"/>
    </source>
</evidence>
<keyword evidence="8" id="KW-0276">Fatty acid metabolism</keyword>
<feature type="domain" description="Acyl-CoA oxidase C-alpha1" evidence="18">
    <location>
        <begin position="276"/>
        <end position="436"/>
    </location>
</feature>
<evidence type="ECO:0000256" key="8">
    <source>
        <dbReference type="ARBA" id="ARBA00022832"/>
    </source>
</evidence>
<reference evidence="19 20" key="1">
    <citation type="journal article" date="2018" name="MBio">
        <title>Comparative Genomics Reveals the Core Gene Toolbox for the Fungus-Insect Symbiosis.</title>
        <authorList>
            <person name="Wang Y."/>
            <person name="Stata M."/>
            <person name="Wang W."/>
            <person name="Stajich J.E."/>
            <person name="White M.M."/>
            <person name="Moncalvo J.M."/>
        </authorList>
    </citation>
    <scope>NUCLEOTIDE SEQUENCE [LARGE SCALE GENOMIC DNA]</scope>
    <source>
        <strain evidence="19 20">SC-DP-2</strain>
    </source>
</reference>
<keyword evidence="10" id="KW-0443">Lipid metabolism</keyword>
<keyword evidence="20" id="KW-1185">Reference proteome</keyword>
<feature type="binding site" evidence="14">
    <location>
        <position position="138"/>
    </location>
    <ligand>
        <name>FAD</name>
        <dbReference type="ChEBI" id="CHEBI:57692"/>
    </ligand>
</feature>
<dbReference type="Pfam" id="PF14749">
    <property type="entry name" value="Acyl-CoA_ox_N"/>
    <property type="match status" value="1"/>
</dbReference>
<proteinExistence type="inferred from homology"/>
<evidence type="ECO:0000259" key="15">
    <source>
        <dbReference type="Pfam" id="PF01756"/>
    </source>
</evidence>
<dbReference type="SUPFAM" id="SSF47203">
    <property type="entry name" value="Acyl-CoA dehydrogenase C-terminal domain-like"/>
    <property type="match status" value="2"/>
</dbReference>
<evidence type="ECO:0000259" key="16">
    <source>
        <dbReference type="Pfam" id="PF02770"/>
    </source>
</evidence>
<dbReference type="InterPro" id="IPR029320">
    <property type="entry name" value="Acyl-CoA_ox_N"/>
</dbReference>
<evidence type="ECO:0000256" key="9">
    <source>
        <dbReference type="ARBA" id="ARBA00023002"/>
    </source>
</evidence>
<feature type="domain" description="Acyl-coenzyme A oxidase N-terminal" evidence="17">
    <location>
        <begin position="18"/>
        <end position="132"/>
    </location>
</feature>
<dbReference type="FunFam" id="1.20.140.10:FF:000015">
    <property type="entry name" value="Acyl-coenzyme A oxidase"/>
    <property type="match status" value="1"/>
</dbReference>
<dbReference type="Pfam" id="PF02770">
    <property type="entry name" value="Acyl-CoA_dh_M"/>
    <property type="match status" value="1"/>
</dbReference>
<comment type="pathway">
    <text evidence="4">Lipid metabolism; peroxisomal fatty acid beta-oxidation.</text>
</comment>
<feature type="active site" description="Proton acceptor" evidence="13">
    <location>
        <position position="421"/>
    </location>
</feature>
<dbReference type="InterPro" id="IPR006091">
    <property type="entry name" value="Acyl-CoA_Oxase/DH_mid-dom"/>
</dbReference>
<comment type="similarity">
    <text evidence="5 12">Belongs to the acyl-CoA oxidase family.</text>
</comment>
<dbReference type="STRING" id="133381.A0A2T9ZJW2"/>
<protein>
    <recommendedName>
        <fullName evidence="12">Acyl-coenzyme A oxidase</fullName>
    </recommendedName>
</protein>
<evidence type="ECO:0000256" key="7">
    <source>
        <dbReference type="ARBA" id="ARBA00022827"/>
    </source>
</evidence>
<dbReference type="GO" id="GO:0005777">
    <property type="term" value="C:peroxisome"/>
    <property type="evidence" value="ECO:0007669"/>
    <property type="project" value="UniProtKB-SubCell"/>
</dbReference>
<dbReference type="GO" id="GO:0055088">
    <property type="term" value="P:lipid homeostasis"/>
    <property type="evidence" value="ECO:0007669"/>
    <property type="project" value="TreeGrafter"/>
</dbReference>
<dbReference type="GO" id="GO:0033540">
    <property type="term" value="P:fatty acid beta-oxidation using acyl-CoA oxidase"/>
    <property type="evidence" value="ECO:0007669"/>
    <property type="project" value="UniProtKB-UniPathway"/>
</dbReference>
<keyword evidence="9" id="KW-0560">Oxidoreductase</keyword>
<evidence type="ECO:0000313" key="20">
    <source>
        <dbReference type="Proteomes" id="UP000245609"/>
    </source>
</evidence>
<dbReference type="OrthoDB" id="538336at2759"/>
<feature type="domain" description="Acyl-CoA oxidase C-terminal" evidence="15">
    <location>
        <begin position="500"/>
        <end position="667"/>
    </location>
</feature>
<dbReference type="Gene3D" id="1.20.140.10">
    <property type="entry name" value="Butyryl-CoA Dehydrogenase, subunit A, domain 3"/>
    <property type="match status" value="2"/>
</dbReference>
<evidence type="ECO:0000256" key="5">
    <source>
        <dbReference type="ARBA" id="ARBA00006288"/>
    </source>
</evidence>
<dbReference type="Proteomes" id="UP000245609">
    <property type="component" value="Unassembled WGS sequence"/>
</dbReference>
<organism evidence="19 20">
    <name type="scientific">Smittium megazygosporum</name>
    <dbReference type="NCBI Taxonomy" id="133381"/>
    <lineage>
        <taxon>Eukaryota</taxon>
        <taxon>Fungi</taxon>
        <taxon>Fungi incertae sedis</taxon>
        <taxon>Zoopagomycota</taxon>
        <taxon>Kickxellomycotina</taxon>
        <taxon>Harpellomycetes</taxon>
        <taxon>Harpellales</taxon>
        <taxon>Legeriomycetaceae</taxon>
        <taxon>Smittium</taxon>
    </lineage>
</organism>
<dbReference type="AlphaFoldDB" id="A0A2T9ZJW2"/>
<dbReference type="InterPro" id="IPR009100">
    <property type="entry name" value="AcylCoA_DH/oxidase_NM_dom_sf"/>
</dbReference>
<dbReference type="Pfam" id="PF01756">
    <property type="entry name" value="ACOX"/>
    <property type="match status" value="1"/>
</dbReference>
<dbReference type="PANTHER" id="PTHR10909">
    <property type="entry name" value="ELECTRON TRANSPORT OXIDOREDUCTASE"/>
    <property type="match status" value="1"/>
</dbReference>
<evidence type="ECO:0000256" key="11">
    <source>
        <dbReference type="ARBA" id="ARBA00023140"/>
    </source>
</evidence>
<dbReference type="Gene3D" id="1.10.540.10">
    <property type="entry name" value="Acyl-CoA dehydrogenase/oxidase, N-terminal domain"/>
    <property type="match status" value="1"/>
</dbReference>
<evidence type="ECO:0000313" key="19">
    <source>
        <dbReference type="EMBL" id="PVV04861.1"/>
    </source>
</evidence>
<evidence type="ECO:0000256" key="12">
    <source>
        <dbReference type="PIRNR" id="PIRNR000168"/>
    </source>
</evidence>
<evidence type="ECO:0000259" key="17">
    <source>
        <dbReference type="Pfam" id="PF14749"/>
    </source>
</evidence>
<dbReference type="GO" id="GO:0003997">
    <property type="term" value="F:acyl-CoA oxidase activity"/>
    <property type="evidence" value="ECO:0007669"/>
    <property type="project" value="UniProtKB-EC"/>
</dbReference>
<dbReference type="InterPro" id="IPR036250">
    <property type="entry name" value="AcylCo_DH-like_C"/>
</dbReference>
<evidence type="ECO:0000259" key="18">
    <source>
        <dbReference type="Pfam" id="PF22924"/>
    </source>
</evidence>
<dbReference type="UniPathway" id="UPA00661"/>
<dbReference type="InterPro" id="IPR055060">
    <property type="entry name" value="ACOX_C_alpha1"/>
</dbReference>
<dbReference type="GO" id="GO:0071949">
    <property type="term" value="F:FAD binding"/>
    <property type="evidence" value="ECO:0007669"/>
    <property type="project" value="InterPro"/>
</dbReference>
<dbReference type="InterPro" id="IPR046373">
    <property type="entry name" value="Acyl-CoA_Oxase/DH_mid-dom_sf"/>
</dbReference>
<keyword evidence="7 12" id="KW-0274">FAD</keyword>
<evidence type="ECO:0000256" key="2">
    <source>
        <dbReference type="ARBA" id="ARBA00001974"/>
    </source>
</evidence>
<dbReference type="PANTHER" id="PTHR10909:SF250">
    <property type="entry name" value="PEROXISOMAL ACYL-COENZYME A OXIDASE 1"/>
    <property type="match status" value="1"/>
</dbReference>
<dbReference type="EMBL" id="MBFS01000069">
    <property type="protein sequence ID" value="PVV04861.1"/>
    <property type="molecule type" value="Genomic_DNA"/>
</dbReference>
<sequence>MSITAKTIQAERGKSFFDINDMDTFMNGSEYIQRRQKSLKIIKSEKIFDQKDVYFMSRTEKIEKGLMQEKRVVELLREGKIEPKDVSVIFDILDWSAAFELTRAAFIPTLEQQCNDDQRVAFLEPALRYEIIGCYAQTELGHGSNVRGLETTATYIADTDELEINSPSLTSTKWWIGTLGVVATHACIMAQLYVEGRHIGLFPVVIPIRSSDDHKPLPGITVGDIGPKMGFNAVDNGFINFNKVRVPRFNLLQKFITLSKGGEVSRPKNINPRATYGTMVYIRANIIRNMGRQLTKGITIAIRYTAIRRQFGEPGQLEKPVLDYDIVQYRLIPLLAKTYALIGMSHEFTAEYEKTAALVKQGDFSKLKEMHAVSCGLKRWTSNVAIYGVDTCRHVCGGHGYSMFSGLNEFFANIYPNIIWEGDNFVLAKQTAMYLVKSAHALMNRESVEPNSTTNMIRKFLNFDNMIPTHDLFTWSTKSGEEISMDNNILLDVLGFKVISLVYSLHELVYKKGLGWDELSIQSQPLATAHSEYIVCLYYNRKIETLPLNSPLRPILDILFKISALSFVTRDTGELYSLEKGASMNRNQVAGLEEAYIKYIKLARDQAVPLVDALGVPDEKLNSSLGKYDGNVYEDMMERVFQDPLNRVESGDKTRKRLYDNYISPIIHYKSSKI</sequence>
<keyword evidence="11" id="KW-0576">Peroxisome</keyword>
<comment type="caution">
    <text evidence="19">The sequence shown here is derived from an EMBL/GenBank/DDBJ whole genome shotgun (WGS) entry which is preliminary data.</text>
</comment>
<evidence type="ECO:0000256" key="13">
    <source>
        <dbReference type="PIRSR" id="PIRSR000168-1"/>
    </source>
</evidence>
<feature type="binding site" evidence="14">
    <location>
        <position position="177"/>
    </location>
    <ligand>
        <name>FAD</name>
        <dbReference type="ChEBI" id="CHEBI:57692"/>
    </ligand>
</feature>
<evidence type="ECO:0000256" key="10">
    <source>
        <dbReference type="ARBA" id="ARBA00023098"/>
    </source>
</evidence>
<comment type="cofactor">
    <cofactor evidence="2">
        <name>FAD</name>
        <dbReference type="ChEBI" id="CHEBI:57692"/>
    </cofactor>
</comment>
<dbReference type="InterPro" id="IPR002655">
    <property type="entry name" value="Acyl-CoA_oxidase_C"/>
</dbReference>
<evidence type="ECO:0000256" key="14">
    <source>
        <dbReference type="PIRSR" id="PIRSR000168-2"/>
    </source>
</evidence>
<dbReference type="PIRSF" id="PIRSF000168">
    <property type="entry name" value="Acyl-CoA_oxidase"/>
    <property type="match status" value="1"/>
</dbReference>
<gene>
    <name evidence="19" type="ORF">BB560_000625</name>
</gene>
<feature type="domain" description="Acyl-CoA oxidase/dehydrogenase middle" evidence="16">
    <location>
        <begin position="134"/>
        <end position="244"/>
    </location>
</feature>
<evidence type="ECO:0000256" key="1">
    <source>
        <dbReference type="ARBA" id="ARBA00001201"/>
    </source>
</evidence>
<evidence type="ECO:0000256" key="6">
    <source>
        <dbReference type="ARBA" id="ARBA00022630"/>
    </source>
</evidence>
<name>A0A2T9ZJW2_9FUNG</name>
<dbReference type="FunFam" id="2.40.110.10:FF:000003">
    <property type="entry name" value="Acyl-coenzyme A oxidase"/>
    <property type="match status" value="1"/>
</dbReference>
<dbReference type="InterPro" id="IPR037069">
    <property type="entry name" value="AcylCoA_DH/ox_N_sf"/>
</dbReference>
<dbReference type="GO" id="GO:0005504">
    <property type="term" value="F:fatty acid binding"/>
    <property type="evidence" value="ECO:0007669"/>
    <property type="project" value="TreeGrafter"/>
</dbReference>
<evidence type="ECO:0000256" key="4">
    <source>
        <dbReference type="ARBA" id="ARBA00004846"/>
    </source>
</evidence>
<accession>A0A2T9ZJW2</accession>
<dbReference type="SUPFAM" id="SSF56645">
    <property type="entry name" value="Acyl-CoA dehydrogenase NM domain-like"/>
    <property type="match status" value="1"/>
</dbReference>
<dbReference type="Pfam" id="PF22924">
    <property type="entry name" value="ACOX_C_alpha1"/>
    <property type="match status" value="1"/>
</dbReference>
<comment type="catalytic activity">
    <reaction evidence="1">
        <text>a 2,3-saturated acyl-CoA + O2 = a (2E)-enoyl-CoA + H2O2</text>
        <dbReference type="Rhea" id="RHEA:38959"/>
        <dbReference type="ChEBI" id="CHEBI:15379"/>
        <dbReference type="ChEBI" id="CHEBI:16240"/>
        <dbReference type="ChEBI" id="CHEBI:58856"/>
        <dbReference type="ChEBI" id="CHEBI:65111"/>
        <dbReference type="EC" id="1.3.3.6"/>
    </reaction>
</comment>
<dbReference type="Gene3D" id="2.40.110.10">
    <property type="entry name" value="Butyryl-CoA Dehydrogenase, subunit A, domain 2"/>
    <property type="match status" value="1"/>
</dbReference>
<keyword evidence="6 12" id="KW-0285">Flavoprotein</keyword>
<dbReference type="InterPro" id="IPR012258">
    <property type="entry name" value="Acyl-CoA_oxidase"/>
</dbReference>
<comment type="subcellular location">
    <subcellularLocation>
        <location evidence="3">Peroxisome</location>
    </subcellularLocation>
</comment>